<keyword evidence="2" id="KW-1185">Reference proteome</keyword>
<gene>
    <name evidence="1" type="ORF">Glove_40g9</name>
</gene>
<dbReference type="OrthoDB" id="2322080at2759"/>
<accession>A0A397JRS4</accession>
<protein>
    <submittedName>
        <fullName evidence="1">Uncharacterized protein</fullName>
    </submittedName>
</protein>
<evidence type="ECO:0000313" key="2">
    <source>
        <dbReference type="Proteomes" id="UP000266861"/>
    </source>
</evidence>
<sequence>MKNLITFVFIIVTFINAFDNFVFVSSSPANWKRSEETFLGGGKGLINSTDCVDSGYYLCSSGVACCPIDSICLSSNLCSGTCTSADVYCSDGITCCRTGQYCGDNNLCYTSTTTSTTTSRASTQISTTSKLMAIFTISLTLVYLVL</sequence>
<proteinExistence type="predicted"/>
<dbReference type="EMBL" id="PQFF01000038">
    <property type="protein sequence ID" value="RHZ87190.1"/>
    <property type="molecule type" value="Genomic_DNA"/>
</dbReference>
<dbReference type="AlphaFoldDB" id="A0A397JRS4"/>
<comment type="caution">
    <text evidence="1">The sequence shown here is derived from an EMBL/GenBank/DDBJ whole genome shotgun (WGS) entry which is preliminary data.</text>
</comment>
<organism evidence="1 2">
    <name type="scientific">Diversispora epigaea</name>
    <dbReference type="NCBI Taxonomy" id="1348612"/>
    <lineage>
        <taxon>Eukaryota</taxon>
        <taxon>Fungi</taxon>
        <taxon>Fungi incertae sedis</taxon>
        <taxon>Mucoromycota</taxon>
        <taxon>Glomeromycotina</taxon>
        <taxon>Glomeromycetes</taxon>
        <taxon>Diversisporales</taxon>
        <taxon>Diversisporaceae</taxon>
        <taxon>Diversispora</taxon>
    </lineage>
</organism>
<name>A0A397JRS4_9GLOM</name>
<evidence type="ECO:0000313" key="1">
    <source>
        <dbReference type="EMBL" id="RHZ87190.1"/>
    </source>
</evidence>
<reference evidence="1 2" key="1">
    <citation type="submission" date="2018-08" db="EMBL/GenBank/DDBJ databases">
        <title>Genome and evolution of the arbuscular mycorrhizal fungus Diversispora epigaea (formerly Glomus versiforme) and its bacterial endosymbionts.</title>
        <authorList>
            <person name="Sun X."/>
            <person name="Fei Z."/>
            <person name="Harrison M."/>
        </authorList>
    </citation>
    <scope>NUCLEOTIDE SEQUENCE [LARGE SCALE GENOMIC DNA]</scope>
    <source>
        <strain evidence="1 2">IT104</strain>
    </source>
</reference>
<dbReference type="Proteomes" id="UP000266861">
    <property type="component" value="Unassembled WGS sequence"/>
</dbReference>